<dbReference type="InterPro" id="IPR013785">
    <property type="entry name" value="Aldolase_TIM"/>
</dbReference>
<dbReference type="Gene3D" id="3.90.1210.10">
    <property type="entry name" value="Antifreeze-like/N-acetylneuraminic acid synthase C-terminal domain"/>
    <property type="match status" value="1"/>
</dbReference>
<evidence type="ECO:0000259" key="1">
    <source>
        <dbReference type="PROSITE" id="PS50844"/>
    </source>
</evidence>
<dbReference type="Pfam" id="PF01261">
    <property type="entry name" value="AP_endonuc_2"/>
    <property type="match status" value="1"/>
</dbReference>
<dbReference type="PANTHER" id="PTHR42966">
    <property type="entry name" value="N-ACETYLNEURAMINATE SYNTHASE"/>
    <property type="match status" value="1"/>
</dbReference>
<accession>A0ABP3HB83</accession>
<protein>
    <submittedName>
        <fullName evidence="2">N-acetylneuraminate synthase family protein</fullName>
    </submittedName>
</protein>
<dbReference type="InterPro" id="IPR006190">
    <property type="entry name" value="SAF_AFP_Neu5Ac"/>
</dbReference>
<dbReference type="InterPro" id="IPR057736">
    <property type="entry name" value="SAF_PseI/NeuA/NeuB"/>
</dbReference>
<dbReference type="SUPFAM" id="SSF51269">
    <property type="entry name" value="AFP III-like domain"/>
    <property type="match status" value="1"/>
</dbReference>
<dbReference type="Pfam" id="PF08666">
    <property type="entry name" value="SAF"/>
    <property type="match status" value="1"/>
</dbReference>
<comment type="caution">
    <text evidence="2">The sequence shown here is derived from an EMBL/GenBank/DDBJ whole genome shotgun (WGS) entry which is preliminary data.</text>
</comment>
<dbReference type="InterPro" id="IPR051690">
    <property type="entry name" value="PseI-like"/>
</dbReference>
<name>A0ABP3HB83_9ALTE</name>
<sequence>MQLNIGKFEIGANRTFVIAEIGNNHNGDLARAKELVDLAVEMGVDCVKFQMRHLDQLYRKSSLQRSGNDLGTEYILDLLSRFELSLAEHRQLADYCLSKHILYLCTPWDASSVEILESFGVPAYKVASADLTNIPLLSRLVKTGKPLILSTGMSTEEEVRMTVDFLNAHGVAFVLLHCNSTYPAPLHDIQLRWMETLRALHPLVGYSGHERGIAVSLAAVALGAKVIERHFTLDRTMEGPDHAASLEPSEFKALLTGIREIEQSLGSNQHRQLSQGEMINRENLGKSLVAAKSLKREQVLTETDIMVRSPGQGLSPQCFMQLVGKTLQRDMQEEDFFFPSDLKEIAISPGQYRFSRPWGVPVRYHDFNQYRALVKPDFFEFHLSYADMDLPIGNYLSGTYDMDFIVHAPELFANSRLMDLASQDEQYRRYSIAETQRVIDITRALKSYFPSTARPMIVANIGGFTMDAPMNGQDRTRYYETFADSLQYLDLDGVELIPQTMAPFPWHFGGQRYQNLFVDADESLQWCERLGLRMCFDVSHSRLTCNHFGQDFYQFARKLAKVTAHLHLGDAKGVNGEGLQIGEGDLDFARLAEVLREGCPQAPFIPEIWQGHKNNGEGFWIALERLNGVL</sequence>
<proteinExistence type="predicted"/>
<dbReference type="Gene3D" id="3.20.20.150">
    <property type="entry name" value="Divalent-metal-dependent TIM barrel enzymes"/>
    <property type="match status" value="1"/>
</dbReference>
<dbReference type="Proteomes" id="UP001501757">
    <property type="component" value="Unassembled WGS sequence"/>
</dbReference>
<feature type="domain" description="AFP-like" evidence="1">
    <location>
        <begin position="287"/>
        <end position="345"/>
    </location>
</feature>
<dbReference type="Pfam" id="PF03102">
    <property type="entry name" value="NeuB"/>
    <property type="match status" value="1"/>
</dbReference>
<dbReference type="SUPFAM" id="SSF51569">
    <property type="entry name" value="Aldolase"/>
    <property type="match status" value="1"/>
</dbReference>
<dbReference type="Gene3D" id="3.20.20.70">
    <property type="entry name" value="Aldolase class I"/>
    <property type="match status" value="1"/>
</dbReference>
<dbReference type="InterPro" id="IPR013022">
    <property type="entry name" value="Xyl_isomerase-like_TIM-brl"/>
</dbReference>
<dbReference type="RefSeq" id="WP_343846498.1">
    <property type="nucleotide sequence ID" value="NZ_BAAAEI010000021.1"/>
</dbReference>
<evidence type="ECO:0000313" key="3">
    <source>
        <dbReference type="Proteomes" id="UP001501757"/>
    </source>
</evidence>
<dbReference type="CDD" id="cd11615">
    <property type="entry name" value="SAF_NeuB_like"/>
    <property type="match status" value="1"/>
</dbReference>
<organism evidence="2 3">
    <name type="scientific">Bowmanella denitrificans</name>
    <dbReference type="NCBI Taxonomy" id="366582"/>
    <lineage>
        <taxon>Bacteria</taxon>
        <taxon>Pseudomonadati</taxon>
        <taxon>Pseudomonadota</taxon>
        <taxon>Gammaproteobacteria</taxon>
        <taxon>Alteromonadales</taxon>
        <taxon>Alteromonadaceae</taxon>
        <taxon>Bowmanella</taxon>
    </lineage>
</organism>
<dbReference type="InterPro" id="IPR036237">
    <property type="entry name" value="Xyl_isomerase-like_sf"/>
</dbReference>
<keyword evidence="3" id="KW-1185">Reference proteome</keyword>
<dbReference type="InterPro" id="IPR013974">
    <property type="entry name" value="SAF"/>
</dbReference>
<gene>
    <name evidence="2" type="ORF">GCM10009092_33880</name>
</gene>
<dbReference type="InterPro" id="IPR036732">
    <property type="entry name" value="AFP_Neu5c_C_sf"/>
</dbReference>
<reference evidence="3" key="1">
    <citation type="journal article" date="2019" name="Int. J. Syst. Evol. Microbiol.">
        <title>The Global Catalogue of Microorganisms (GCM) 10K type strain sequencing project: providing services to taxonomists for standard genome sequencing and annotation.</title>
        <authorList>
            <consortium name="The Broad Institute Genomics Platform"/>
            <consortium name="The Broad Institute Genome Sequencing Center for Infectious Disease"/>
            <person name="Wu L."/>
            <person name="Ma J."/>
        </authorList>
    </citation>
    <scope>NUCLEOTIDE SEQUENCE [LARGE SCALE GENOMIC DNA]</scope>
    <source>
        <strain evidence="3">JCM 13378</strain>
    </source>
</reference>
<dbReference type="EMBL" id="BAAAEI010000021">
    <property type="protein sequence ID" value="GAA0366763.1"/>
    <property type="molecule type" value="Genomic_DNA"/>
</dbReference>
<dbReference type="PANTHER" id="PTHR42966:SF3">
    <property type="entry name" value="BLR5971 PROTEIN"/>
    <property type="match status" value="1"/>
</dbReference>
<dbReference type="SUPFAM" id="SSF51658">
    <property type="entry name" value="Xylose isomerase-like"/>
    <property type="match status" value="1"/>
</dbReference>
<dbReference type="InterPro" id="IPR013132">
    <property type="entry name" value="PseI/NeuA/B-like_N"/>
</dbReference>
<evidence type="ECO:0000313" key="2">
    <source>
        <dbReference type="EMBL" id="GAA0366763.1"/>
    </source>
</evidence>
<dbReference type="PROSITE" id="PS50844">
    <property type="entry name" value="AFP_LIKE"/>
    <property type="match status" value="1"/>
</dbReference>